<reference evidence="3" key="1">
    <citation type="submission" date="2021-01" db="EMBL/GenBank/DDBJ databases">
        <title>Whole genome shotgun sequence of Demequina activiva NBRC 110675.</title>
        <authorList>
            <person name="Komaki H."/>
            <person name="Tamura T."/>
        </authorList>
    </citation>
    <scope>NUCLEOTIDE SEQUENCE</scope>
    <source>
        <strain evidence="3">NBRC 110675</strain>
    </source>
</reference>
<dbReference type="InterPro" id="IPR011008">
    <property type="entry name" value="Dimeric_a/b-barrel"/>
</dbReference>
<dbReference type="SUPFAM" id="SSF54909">
    <property type="entry name" value="Dimeric alpha+beta barrel"/>
    <property type="match status" value="1"/>
</dbReference>
<gene>
    <name evidence="3" type="ORF">Dac01nite_12470</name>
</gene>
<dbReference type="RefSeq" id="WP_203654469.1">
    <property type="nucleotide sequence ID" value="NZ_BONR01000002.1"/>
</dbReference>
<evidence type="ECO:0000256" key="1">
    <source>
        <dbReference type="ARBA" id="ARBA00007689"/>
    </source>
</evidence>
<organism evidence="3 4">
    <name type="scientific">Demequina activiva</name>
    <dbReference type="NCBI Taxonomy" id="1582364"/>
    <lineage>
        <taxon>Bacteria</taxon>
        <taxon>Bacillati</taxon>
        <taxon>Actinomycetota</taxon>
        <taxon>Actinomycetes</taxon>
        <taxon>Micrococcales</taxon>
        <taxon>Demequinaceae</taxon>
        <taxon>Demequina</taxon>
    </lineage>
</organism>
<dbReference type="Proteomes" id="UP000652354">
    <property type="component" value="Unassembled WGS sequence"/>
</dbReference>
<evidence type="ECO:0000313" key="4">
    <source>
        <dbReference type="Proteomes" id="UP000652354"/>
    </source>
</evidence>
<dbReference type="EMBL" id="BONR01000002">
    <property type="protein sequence ID" value="GIG54495.1"/>
    <property type="molecule type" value="Genomic_DNA"/>
</dbReference>
<protein>
    <recommendedName>
        <fullName evidence="2">YCII-related domain-containing protein</fullName>
    </recommendedName>
</protein>
<comment type="caution">
    <text evidence="3">The sequence shown here is derived from an EMBL/GenBank/DDBJ whole genome shotgun (WGS) entry which is preliminary data.</text>
</comment>
<dbReference type="Pfam" id="PF03795">
    <property type="entry name" value="YCII"/>
    <property type="match status" value="1"/>
</dbReference>
<accession>A0A919Q1C9</accession>
<dbReference type="PANTHER" id="PTHR37828">
    <property type="entry name" value="GSR2449 PROTEIN"/>
    <property type="match status" value="1"/>
</dbReference>
<comment type="similarity">
    <text evidence="1">Belongs to the YciI family.</text>
</comment>
<dbReference type="AlphaFoldDB" id="A0A919Q1C9"/>
<proteinExistence type="inferred from homology"/>
<dbReference type="InterPro" id="IPR005545">
    <property type="entry name" value="YCII"/>
</dbReference>
<evidence type="ECO:0000259" key="2">
    <source>
        <dbReference type="Pfam" id="PF03795"/>
    </source>
</evidence>
<keyword evidence="4" id="KW-1185">Reference proteome</keyword>
<dbReference type="PANTHER" id="PTHR37828:SF1">
    <property type="entry name" value="YCII-RELATED DOMAIN-CONTAINING PROTEIN"/>
    <property type="match status" value="1"/>
</dbReference>
<evidence type="ECO:0000313" key="3">
    <source>
        <dbReference type="EMBL" id="GIG54495.1"/>
    </source>
</evidence>
<sequence length="99" mass="10910">MTTFTIEYAYDDRSDERDQHRPAHRAYLAALADEGTMLAYGRYDDDGAPGALLVCEAASLEEVEAIIEGDPFVRAGLVPEHRIRVWPALFGTGLAARLT</sequence>
<feature type="domain" description="YCII-related" evidence="2">
    <location>
        <begin position="6"/>
        <end position="86"/>
    </location>
</feature>
<name>A0A919Q1C9_9MICO</name>
<dbReference type="Gene3D" id="3.30.70.1060">
    <property type="entry name" value="Dimeric alpha+beta barrel"/>
    <property type="match status" value="1"/>
</dbReference>